<dbReference type="EMBL" id="AP027079">
    <property type="protein sequence ID" value="BDU68513.1"/>
    <property type="molecule type" value="Genomic_DNA"/>
</dbReference>
<gene>
    <name evidence="2" type="ORF">GETHOR_06140</name>
</gene>
<protein>
    <recommendedName>
        <fullName evidence="4">NRDE family protein</fullName>
    </recommendedName>
</protein>
<proteinExistence type="predicted"/>
<feature type="compositionally biased region" description="Basic and acidic residues" evidence="1">
    <location>
        <begin position="248"/>
        <end position="261"/>
    </location>
</feature>
<dbReference type="PANTHER" id="PTHR17985:SF8">
    <property type="entry name" value="TRANSPORT AND GOLGI ORGANIZATION PROTEIN 2 HOMOLOG"/>
    <property type="match status" value="1"/>
</dbReference>
<sequence>MCLIALAYRAHTAFELVVAANRDEYHARPTAPAGPWEDAPGVFGGRDLAQGGSWLALSERGRLACVTNVRRMEAPDPAAPSRGALVASFVRGRESAHAFSEGMAARAMAYAGFNLLLWDGGDLRYLNNHPRFLSRQVPPGVHVVSNADLDTPWPKTERLRAVMEAWVAAGKDDETPLLAALADAQPAPDADLPDTGVGLDLERLLSPPFIVSPRYGTRCTTLAALGRDGTVRFTELRFDPSGQPSGRTDARWTLEPEGRSS</sequence>
<dbReference type="PANTHER" id="PTHR17985">
    <property type="entry name" value="SER/THR-RICH PROTEIN T10 IN DGCR REGION"/>
    <property type="match status" value="1"/>
</dbReference>
<organism evidence="2 3">
    <name type="scientific">Geothrix oryzae</name>
    <dbReference type="NCBI Taxonomy" id="2927975"/>
    <lineage>
        <taxon>Bacteria</taxon>
        <taxon>Pseudomonadati</taxon>
        <taxon>Acidobacteriota</taxon>
        <taxon>Holophagae</taxon>
        <taxon>Holophagales</taxon>
        <taxon>Holophagaceae</taxon>
        <taxon>Geothrix</taxon>
    </lineage>
</organism>
<dbReference type="RefSeq" id="WP_286355150.1">
    <property type="nucleotide sequence ID" value="NZ_AP027079.1"/>
</dbReference>
<name>A0ABN6UV48_9BACT</name>
<evidence type="ECO:0000313" key="2">
    <source>
        <dbReference type="EMBL" id="BDU68513.1"/>
    </source>
</evidence>
<dbReference type="Pfam" id="PF05742">
    <property type="entry name" value="TANGO2"/>
    <property type="match status" value="1"/>
</dbReference>
<evidence type="ECO:0000256" key="1">
    <source>
        <dbReference type="SAM" id="MobiDB-lite"/>
    </source>
</evidence>
<reference evidence="3" key="1">
    <citation type="journal article" date="2023" name="Int. J. Syst. Evol. Microbiol.">
        <title>Mesoterricola silvestris gen. nov., sp. nov., Mesoterricola sediminis sp. nov., Geothrix oryzae sp. nov., Geothrix edaphica sp. nov., Geothrix rubra sp. nov., and Geothrix limicola sp. nov., six novel members of Acidobacteriota isolated from soils.</title>
        <authorList>
            <person name="Itoh H."/>
            <person name="Sugisawa Y."/>
            <person name="Mise K."/>
            <person name="Xu Z."/>
            <person name="Kuniyasu M."/>
            <person name="Ushijima N."/>
            <person name="Kawano K."/>
            <person name="Kobayashi E."/>
            <person name="Shiratori Y."/>
            <person name="Masuda Y."/>
            <person name="Senoo K."/>
        </authorList>
    </citation>
    <scope>NUCLEOTIDE SEQUENCE [LARGE SCALE GENOMIC DNA]</scope>
    <source>
        <strain evidence="3">Red222</strain>
    </source>
</reference>
<feature type="region of interest" description="Disordered" evidence="1">
    <location>
        <begin position="237"/>
        <end position="261"/>
    </location>
</feature>
<evidence type="ECO:0008006" key="4">
    <source>
        <dbReference type="Google" id="ProtNLM"/>
    </source>
</evidence>
<keyword evidence="3" id="KW-1185">Reference proteome</keyword>
<dbReference type="InterPro" id="IPR008551">
    <property type="entry name" value="TANGO2"/>
</dbReference>
<evidence type="ECO:0000313" key="3">
    <source>
        <dbReference type="Proteomes" id="UP001242010"/>
    </source>
</evidence>
<accession>A0ABN6UV48</accession>
<dbReference type="Proteomes" id="UP001242010">
    <property type="component" value="Chromosome"/>
</dbReference>